<dbReference type="Proteomes" id="UP000287033">
    <property type="component" value="Unassembled WGS sequence"/>
</dbReference>
<dbReference type="EMBL" id="BEZZ01000776">
    <property type="protein sequence ID" value="GCC36040.1"/>
    <property type="molecule type" value="Genomic_DNA"/>
</dbReference>
<sequence length="69" mass="7829">MTFRFAPRRVRGGHVTFCFAPRKRAKEVTRCSVSRAKEAHVGSDIRECEEVENGVRPTANEKIILPQCV</sequence>
<evidence type="ECO:0000313" key="1">
    <source>
        <dbReference type="EMBL" id="GCC36040.1"/>
    </source>
</evidence>
<dbReference type="AlphaFoldDB" id="A0A401T075"/>
<keyword evidence="2" id="KW-1185">Reference proteome</keyword>
<comment type="caution">
    <text evidence="1">The sequence shown here is derived from an EMBL/GenBank/DDBJ whole genome shotgun (WGS) entry which is preliminary data.</text>
</comment>
<organism evidence="1 2">
    <name type="scientific">Chiloscyllium punctatum</name>
    <name type="common">Brownbanded bambooshark</name>
    <name type="synonym">Hemiscyllium punctatum</name>
    <dbReference type="NCBI Taxonomy" id="137246"/>
    <lineage>
        <taxon>Eukaryota</taxon>
        <taxon>Metazoa</taxon>
        <taxon>Chordata</taxon>
        <taxon>Craniata</taxon>
        <taxon>Vertebrata</taxon>
        <taxon>Chondrichthyes</taxon>
        <taxon>Elasmobranchii</taxon>
        <taxon>Galeomorphii</taxon>
        <taxon>Galeoidea</taxon>
        <taxon>Orectolobiformes</taxon>
        <taxon>Hemiscylliidae</taxon>
        <taxon>Chiloscyllium</taxon>
    </lineage>
</organism>
<name>A0A401T075_CHIPU</name>
<evidence type="ECO:0000313" key="2">
    <source>
        <dbReference type="Proteomes" id="UP000287033"/>
    </source>
</evidence>
<accession>A0A401T075</accession>
<protein>
    <submittedName>
        <fullName evidence="1">Uncharacterized protein</fullName>
    </submittedName>
</protein>
<gene>
    <name evidence="1" type="ORF">chiPu_0014531</name>
</gene>
<proteinExistence type="predicted"/>
<reference evidence="1 2" key="1">
    <citation type="journal article" date="2018" name="Nat. Ecol. Evol.">
        <title>Shark genomes provide insights into elasmobranch evolution and the origin of vertebrates.</title>
        <authorList>
            <person name="Hara Y"/>
            <person name="Yamaguchi K"/>
            <person name="Onimaru K"/>
            <person name="Kadota M"/>
            <person name="Koyanagi M"/>
            <person name="Keeley SD"/>
            <person name="Tatsumi K"/>
            <person name="Tanaka K"/>
            <person name="Motone F"/>
            <person name="Kageyama Y"/>
            <person name="Nozu R"/>
            <person name="Adachi N"/>
            <person name="Nishimura O"/>
            <person name="Nakagawa R"/>
            <person name="Tanegashima C"/>
            <person name="Kiyatake I"/>
            <person name="Matsumoto R"/>
            <person name="Murakumo K"/>
            <person name="Nishida K"/>
            <person name="Terakita A"/>
            <person name="Kuratani S"/>
            <person name="Sato K"/>
            <person name="Hyodo S Kuraku.S."/>
        </authorList>
    </citation>
    <scope>NUCLEOTIDE SEQUENCE [LARGE SCALE GENOMIC DNA]</scope>
</reference>